<dbReference type="InterPro" id="IPR003953">
    <property type="entry name" value="FAD-dep_OxRdtase_2_FAD-bd"/>
</dbReference>
<keyword evidence="4" id="KW-0560">Oxidoreductase</keyword>
<comment type="cofactor">
    <cofactor evidence="1">
        <name>FAD</name>
        <dbReference type="ChEBI" id="CHEBI:57692"/>
    </cofactor>
</comment>
<dbReference type="STRING" id="83401.SAMN05421742_105104"/>
<dbReference type="InterPro" id="IPR027477">
    <property type="entry name" value="Succ_DH/fumarate_Rdtase_cat_sf"/>
</dbReference>
<dbReference type="OrthoDB" id="3178130at2"/>
<dbReference type="InterPro" id="IPR036188">
    <property type="entry name" value="FAD/NAD-bd_sf"/>
</dbReference>
<dbReference type="InterPro" id="IPR050315">
    <property type="entry name" value="FAD-oxidoreductase_2"/>
</dbReference>
<feature type="domain" description="FAD-dependent oxidoreductase 2 FAD-binding" evidence="5">
    <location>
        <begin position="15"/>
        <end position="424"/>
    </location>
</feature>
<evidence type="ECO:0000256" key="2">
    <source>
        <dbReference type="ARBA" id="ARBA00022630"/>
    </source>
</evidence>
<evidence type="ECO:0000313" key="7">
    <source>
        <dbReference type="Proteomes" id="UP000217076"/>
    </source>
</evidence>
<evidence type="ECO:0000256" key="1">
    <source>
        <dbReference type="ARBA" id="ARBA00001974"/>
    </source>
</evidence>
<dbReference type="Proteomes" id="UP000217076">
    <property type="component" value="Unassembled WGS sequence"/>
</dbReference>
<dbReference type="SUPFAM" id="SSF51905">
    <property type="entry name" value="FAD/NAD(P)-binding domain"/>
    <property type="match status" value="1"/>
</dbReference>
<dbReference type="Gene3D" id="3.50.50.60">
    <property type="entry name" value="FAD/NAD(P)-binding domain"/>
    <property type="match status" value="1"/>
</dbReference>
<dbReference type="PANTHER" id="PTHR43400:SF7">
    <property type="entry name" value="FAD-DEPENDENT OXIDOREDUCTASE 2 FAD BINDING DOMAIN-CONTAINING PROTEIN"/>
    <property type="match status" value="1"/>
</dbReference>
<dbReference type="SUPFAM" id="SSF56425">
    <property type="entry name" value="Succinate dehydrogenase/fumarate reductase flavoprotein, catalytic domain"/>
    <property type="match status" value="1"/>
</dbReference>
<sequence>MSPGARPEALKTCQVLVLGGGMAGLCAALAAAQAGVRVALADPAEARLIGGNARHGRNLRLPHAAPTGRIVDRYPGQELLADLTRIADPEVAGEALWRALFVAQAARVPGWLAAAGVAFQSPGDGLLPYSRKTAFFLGGGQALVNALVAAVRHHRVALCPGWAGRAVDPKGPTVGLEHAAGERLEVSPPALVVASGGYQANRGWLAETWGEAARHLVVRGTPHAEGALLRQLLDHGAAPVGAPGACHLVAVDGRAPRFDGGIITRVDGLAHGIVVDRLGRRVTDETVDSGPTRYSRWGWRVAHMPAQIAHAVFDADGLAAGQRQGPCSVFPPLTAPDLTTLALLIGVHGPSLIRAARSSGRVGNPPFAAFPIRPGITATHHGVAVDTSGRVRRASGGVWPAVFAAGTVMAPTLLGTGYLAGSGLTIAAVSGRLAGQGAALTARQGEAADV</sequence>
<evidence type="ECO:0000259" key="5">
    <source>
        <dbReference type="Pfam" id="PF00890"/>
    </source>
</evidence>
<name>A0A1G8ATX8_9PROT</name>
<dbReference type="NCBIfam" id="TIGR02485">
    <property type="entry name" value="CobZ_N-term"/>
    <property type="match status" value="1"/>
</dbReference>
<keyword evidence="3" id="KW-0274">FAD</keyword>
<dbReference type="EMBL" id="FNCV01000005">
    <property type="protein sequence ID" value="SDH24263.1"/>
    <property type="molecule type" value="Genomic_DNA"/>
</dbReference>
<accession>A0A1G8ATX8</accession>
<dbReference type="GO" id="GO:0016491">
    <property type="term" value="F:oxidoreductase activity"/>
    <property type="evidence" value="ECO:0007669"/>
    <property type="project" value="UniProtKB-KW"/>
</dbReference>
<evidence type="ECO:0000256" key="4">
    <source>
        <dbReference type="ARBA" id="ARBA00023002"/>
    </source>
</evidence>
<dbReference type="PANTHER" id="PTHR43400">
    <property type="entry name" value="FUMARATE REDUCTASE"/>
    <property type="match status" value="1"/>
</dbReference>
<dbReference type="AlphaFoldDB" id="A0A1G8ATX8"/>
<gene>
    <name evidence="6" type="ORF">SAMN05421742_105104</name>
</gene>
<keyword evidence="2" id="KW-0285">Flavoprotein</keyword>
<proteinExistence type="predicted"/>
<keyword evidence="7" id="KW-1185">Reference proteome</keyword>
<protein>
    <submittedName>
        <fullName evidence="6">Tricarballylate dehydrogenase</fullName>
    </submittedName>
</protein>
<dbReference type="Gene3D" id="3.90.700.10">
    <property type="entry name" value="Succinate dehydrogenase/fumarate reductase flavoprotein, catalytic domain"/>
    <property type="match status" value="1"/>
</dbReference>
<reference evidence="7" key="1">
    <citation type="submission" date="2016-10" db="EMBL/GenBank/DDBJ databases">
        <authorList>
            <person name="Varghese N."/>
            <person name="Submissions S."/>
        </authorList>
    </citation>
    <scope>NUCLEOTIDE SEQUENCE [LARGE SCALE GENOMIC DNA]</scope>
    <source>
        <strain evidence="7">930I</strain>
    </source>
</reference>
<dbReference type="RefSeq" id="WP_092618653.1">
    <property type="nucleotide sequence ID" value="NZ_FNCV01000005.1"/>
</dbReference>
<evidence type="ECO:0000313" key="6">
    <source>
        <dbReference type="EMBL" id="SDH24263.1"/>
    </source>
</evidence>
<evidence type="ECO:0000256" key="3">
    <source>
        <dbReference type="ARBA" id="ARBA00022827"/>
    </source>
</evidence>
<dbReference type="Pfam" id="PF00890">
    <property type="entry name" value="FAD_binding_2"/>
    <property type="match status" value="1"/>
</dbReference>
<dbReference type="InterPro" id="IPR012831">
    <property type="entry name" value="CobZ"/>
</dbReference>
<organism evidence="6 7">
    <name type="scientific">Roseospirillum parvum</name>
    <dbReference type="NCBI Taxonomy" id="83401"/>
    <lineage>
        <taxon>Bacteria</taxon>
        <taxon>Pseudomonadati</taxon>
        <taxon>Pseudomonadota</taxon>
        <taxon>Alphaproteobacteria</taxon>
        <taxon>Rhodospirillales</taxon>
        <taxon>Rhodospirillaceae</taxon>
        <taxon>Roseospirillum</taxon>
    </lineage>
</organism>